<gene>
    <name evidence="7" type="primary">LOC106588274</name>
</gene>
<organism evidence="6 7">
    <name type="scientific">Salmo salar</name>
    <name type="common">Atlantic salmon</name>
    <dbReference type="NCBI Taxonomy" id="8030"/>
    <lineage>
        <taxon>Eukaryota</taxon>
        <taxon>Metazoa</taxon>
        <taxon>Chordata</taxon>
        <taxon>Craniata</taxon>
        <taxon>Vertebrata</taxon>
        <taxon>Euteleostomi</taxon>
        <taxon>Actinopterygii</taxon>
        <taxon>Neopterygii</taxon>
        <taxon>Teleostei</taxon>
        <taxon>Protacanthopterygii</taxon>
        <taxon>Salmoniformes</taxon>
        <taxon>Salmonidae</taxon>
        <taxon>Salmoninae</taxon>
        <taxon>Salmo</taxon>
    </lineage>
</organism>
<dbReference type="OrthoDB" id="6103117at2759"/>
<evidence type="ECO:0000256" key="2">
    <source>
        <dbReference type="ARBA" id="ARBA00023180"/>
    </source>
</evidence>
<keyword evidence="1" id="KW-1015">Disulfide bond</keyword>
<proteinExistence type="predicted"/>
<feature type="signal peptide" evidence="4">
    <location>
        <begin position="1"/>
        <end position="21"/>
    </location>
</feature>
<dbReference type="Pfam" id="PF07654">
    <property type="entry name" value="C1-set"/>
    <property type="match status" value="1"/>
</dbReference>
<evidence type="ECO:0000259" key="5">
    <source>
        <dbReference type="PROSITE" id="PS50835"/>
    </source>
</evidence>
<reference evidence="7" key="1">
    <citation type="submission" date="2025-08" db="UniProtKB">
        <authorList>
            <consortium name="RefSeq"/>
        </authorList>
    </citation>
    <scope>IDENTIFICATION</scope>
</reference>
<keyword evidence="3" id="KW-1133">Transmembrane helix</keyword>
<dbReference type="SUPFAM" id="SSF48726">
    <property type="entry name" value="Immunoglobulin"/>
    <property type="match status" value="2"/>
</dbReference>
<feature type="transmembrane region" description="Helical" evidence="3">
    <location>
        <begin position="243"/>
        <end position="263"/>
    </location>
</feature>
<dbReference type="InterPro" id="IPR013106">
    <property type="entry name" value="Ig_V-set"/>
</dbReference>
<evidence type="ECO:0000313" key="7">
    <source>
        <dbReference type="RefSeq" id="XP_014032582.1"/>
    </source>
</evidence>
<dbReference type="Gene3D" id="2.60.40.10">
    <property type="entry name" value="Immunoglobulins"/>
    <property type="match status" value="2"/>
</dbReference>
<dbReference type="AlphaFoldDB" id="A0A1S3PY05"/>
<dbReference type="Pfam" id="PF07686">
    <property type="entry name" value="V-set"/>
    <property type="match status" value="1"/>
</dbReference>
<dbReference type="InterPro" id="IPR003599">
    <property type="entry name" value="Ig_sub"/>
</dbReference>
<dbReference type="InterPro" id="IPR013783">
    <property type="entry name" value="Ig-like_fold"/>
</dbReference>
<feature type="chain" id="PRO_5010244698" description="Ig-like domain-containing protein" evidence="4">
    <location>
        <begin position="22"/>
        <end position="284"/>
    </location>
</feature>
<keyword evidence="4" id="KW-0732">Signal</keyword>
<keyword evidence="6" id="KW-1185">Reference proteome</keyword>
<sequence length="284" mass="31699">MFDMYTPLLILCYMPILKVVGSIMSEDSTVIQYPPVVEEVVGGNITMNCILEGLTSYCYTVAWIRLPKQPGALRFPKNTVINTRSEYEIFNNICPVSIYNVSVTDSGIYYCAVIYGQQIYLGNGTTVIVKDETKAPLTIEILKPQNSYHSSVSLLCLVSGVVPSQVHMFWLIGGRQDSGLTEYTWTDNSHPATEFTRNQILVKAEEWDRGAECTCVVEFEGQYINKTVQHNDFSTTCYTIVSLYRVLGIVSALLLLLTLAAWVQLSGKSNNSGKCKKSNRNPPN</sequence>
<feature type="domain" description="Ig-like" evidence="5">
    <location>
        <begin position="15"/>
        <end position="113"/>
    </location>
</feature>
<keyword evidence="2" id="KW-0325">Glycoprotein</keyword>
<dbReference type="KEGG" id="sasa:106588274"/>
<evidence type="ECO:0000256" key="3">
    <source>
        <dbReference type="SAM" id="Phobius"/>
    </source>
</evidence>
<dbReference type="RefSeq" id="XP_014032582.1">
    <property type="nucleotide sequence ID" value="XM_014177107.2"/>
</dbReference>
<evidence type="ECO:0000256" key="4">
    <source>
        <dbReference type="SAM" id="SignalP"/>
    </source>
</evidence>
<feature type="domain" description="Ig-like" evidence="5">
    <location>
        <begin position="136"/>
        <end position="229"/>
    </location>
</feature>
<protein>
    <recommendedName>
        <fullName evidence="5">Ig-like domain-containing protein</fullName>
    </recommendedName>
</protein>
<dbReference type="SMART" id="SM00409">
    <property type="entry name" value="IG"/>
    <property type="match status" value="1"/>
</dbReference>
<accession>A0A1S3PY05</accession>
<evidence type="ECO:0000256" key="1">
    <source>
        <dbReference type="ARBA" id="ARBA00023157"/>
    </source>
</evidence>
<dbReference type="InterPro" id="IPR003597">
    <property type="entry name" value="Ig_C1-set"/>
</dbReference>
<dbReference type="InterPro" id="IPR051755">
    <property type="entry name" value="Ig-like_CS_Receptor"/>
</dbReference>
<dbReference type="PANTHER" id="PTHR19971">
    <property type="entry name" value="SIGNAL-REGULATORY PROTEIN BETA"/>
    <property type="match status" value="1"/>
</dbReference>
<dbReference type="InterPro" id="IPR036179">
    <property type="entry name" value="Ig-like_dom_sf"/>
</dbReference>
<dbReference type="InterPro" id="IPR007110">
    <property type="entry name" value="Ig-like_dom"/>
</dbReference>
<dbReference type="PROSITE" id="PS50835">
    <property type="entry name" value="IG_LIKE"/>
    <property type="match status" value="2"/>
</dbReference>
<evidence type="ECO:0000313" key="6">
    <source>
        <dbReference type="Proteomes" id="UP001652741"/>
    </source>
</evidence>
<dbReference type="GeneID" id="106588274"/>
<keyword evidence="3" id="KW-0812">Transmembrane</keyword>
<keyword evidence="3" id="KW-0472">Membrane</keyword>
<name>A0A1S3PY05_SALSA</name>
<dbReference type="Proteomes" id="UP001652741">
    <property type="component" value="Chromosome ssa27"/>
</dbReference>